<keyword evidence="3" id="KW-1185">Reference proteome</keyword>
<dbReference type="EMBL" id="JBHRZH010000039">
    <property type="protein sequence ID" value="MFC3765506.1"/>
    <property type="molecule type" value="Genomic_DNA"/>
</dbReference>
<dbReference type="SUPFAM" id="SSF53474">
    <property type="entry name" value="alpha/beta-Hydrolases"/>
    <property type="match status" value="1"/>
</dbReference>
<reference evidence="3" key="1">
    <citation type="journal article" date="2019" name="Int. J. Syst. Evol. Microbiol.">
        <title>The Global Catalogue of Microorganisms (GCM) 10K type strain sequencing project: providing services to taxonomists for standard genome sequencing and annotation.</title>
        <authorList>
            <consortium name="The Broad Institute Genomics Platform"/>
            <consortium name="The Broad Institute Genome Sequencing Center for Infectious Disease"/>
            <person name="Wu L."/>
            <person name="Ma J."/>
        </authorList>
    </citation>
    <scope>NUCLEOTIDE SEQUENCE [LARGE SCALE GENOMIC DNA]</scope>
    <source>
        <strain evidence="3">CGMCC 4.7241</strain>
    </source>
</reference>
<feature type="domain" description="AB hydrolase-1" evidence="1">
    <location>
        <begin position="11"/>
        <end position="248"/>
    </location>
</feature>
<dbReference type="Proteomes" id="UP001595699">
    <property type="component" value="Unassembled WGS sequence"/>
</dbReference>
<name>A0ABV7YJL1_9ACTN</name>
<evidence type="ECO:0000259" key="1">
    <source>
        <dbReference type="Pfam" id="PF12697"/>
    </source>
</evidence>
<accession>A0ABV7YJL1</accession>
<dbReference type="RefSeq" id="WP_205119544.1">
    <property type="nucleotide sequence ID" value="NZ_JAFBCM010000001.1"/>
</dbReference>
<dbReference type="InterPro" id="IPR000073">
    <property type="entry name" value="AB_hydrolase_1"/>
</dbReference>
<comment type="caution">
    <text evidence="2">The sequence shown here is derived from an EMBL/GenBank/DDBJ whole genome shotgun (WGS) entry which is preliminary data.</text>
</comment>
<keyword evidence="2" id="KW-0378">Hydrolase</keyword>
<dbReference type="Pfam" id="PF12697">
    <property type="entry name" value="Abhydrolase_6"/>
    <property type="match status" value="1"/>
</dbReference>
<evidence type="ECO:0000313" key="2">
    <source>
        <dbReference type="EMBL" id="MFC3765506.1"/>
    </source>
</evidence>
<dbReference type="GO" id="GO:0016787">
    <property type="term" value="F:hydrolase activity"/>
    <property type="evidence" value="ECO:0007669"/>
    <property type="project" value="UniProtKB-KW"/>
</dbReference>
<sequence length="262" mass="28427">MPGTQPAPYRVLILPGLAGCHPDWRAVIDGLDAPVVEYVSGALPGLDPSPAIAAPAAAAESAVRGSELPAIVVAHSMGSMPAEVLIRRDVPRLLGVILVDPSAEPAPNRFFSWLGGFTESVGDFVDQLPMSITKWIGRRIRYTAVCMDAYGPEPLTPAEVDEEYGRPEALAAAIRGYGRYYRWATELPAYRDGRVPRIPVRMLIAGDSVGRELRNQRWLAAQLGAVAEVVPETRHLIYIDRPDTIIDAVRAMAEERSGRSHG</sequence>
<dbReference type="InterPro" id="IPR029058">
    <property type="entry name" value="AB_hydrolase_fold"/>
</dbReference>
<dbReference type="Gene3D" id="3.40.50.1820">
    <property type="entry name" value="alpha/beta hydrolase"/>
    <property type="match status" value="1"/>
</dbReference>
<proteinExistence type="predicted"/>
<protein>
    <submittedName>
        <fullName evidence="2">Alpha/beta fold hydrolase</fullName>
    </submittedName>
</protein>
<evidence type="ECO:0000313" key="3">
    <source>
        <dbReference type="Proteomes" id="UP001595699"/>
    </source>
</evidence>
<organism evidence="2 3">
    <name type="scientific">Tenggerimyces flavus</name>
    <dbReference type="NCBI Taxonomy" id="1708749"/>
    <lineage>
        <taxon>Bacteria</taxon>
        <taxon>Bacillati</taxon>
        <taxon>Actinomycetota</taxon>
        <taxon>Actinomycetes</taxon>
        <taxon>Propionibacteriales</taxon>
        <taxon>Nocardioidaceae</taxon>
        <taxon>Tenggerimyces</taxon>
    </lineage>
</organism>
<gene>
    <name evidence="2" type="ORF">ACFOUW_32060</name>
</gene>